<dbReference type="AlphaFoldDB" id="A0A345ZA48"/>
<gene>
    <name evidence="2" type="ORF">C0J27_00165</name>
</gene>
<proteinExistence type="predicted"/>
<evidence type="ECO:0000313" key="3">
    <source>
        <dbReference type="Proteomes" id="UP000254834"/>
    </source>
</evidence>
<evidence type="ECO:0000313" key="2">
    <source>
        <dbReference type="EMBL" id="AXK60165.1"/>
    </source>
</evidence>
<dbReference type="KEGG" id="cdes:C0J27_00165"/>
<dbReference type="Proteomes" id="UP000254834">
    <property type="component" value="Chromosome"/>
</dbReference>
<dbReference type="EMBL" id="CP025544">
    <property type="protein sequence ID" value="AXK60165.1"/>
    <property type="molecule type" value="Genomic_DNA"/>
</dbReference>
<protein>
    <submittedName>
        <fullName evidence="2">Uncharacterized protein</fullName>
    </submittedName>
</protein>
<evidence type="ECO:0000256" key="1">
    <source>
        <dbReference type="SAM" id="Phobius"/>
    </source>
</evidence>
<keyword evidence="1" id="KW-0812">Transmembrane</keyword>
<reference evidence="2 3" key="1">
    <citation type="submission" date="2017-12" db="EMBL/GenBank/DDBJ databases">
        <title>Chromulinavorax destructans is a abundant pathogen of dominant heterotrophic picoflagllates.</title>
        <authorList>
            <person name="Deeg C.M."/>
            <person name="Zimmer M."/>
            <person name="Suttle C.A."/>
        </authorList>
    </citation>
    <scope>NUCLEOTIDE SEQUENCE [LARGE SCALE GENOMIC DNA]</scope>
    <source>
        <strain evidence="2 3">SeV1</strain>
    </source>
</reference>
<dbReference type="RefSeq" id="WP_115585180.1">
    <property type="nucleotide sequence ID" value="NZ_CP025544.1"/>
</dbReference>
<name>A0A345ZA48_9BACT</name>
<sequence length="209" mass="24854">MKIFFIIRRYVYGIIVGTFLTIPMFFYPDSSYAENNKMMQEMTISIDFLRDFNPYQDDISMTLSIIRELHNEIDNVSHWFDSDLLMHVVTSLVEMYRKVVEVTLLYYVEPEGLTQKEFHEAVIKIISHDIANIIDYLCKEFVHSIFNENLSWQERICHCAWILSIILIIKTSIEEMPYSFNFEPVKRKIKNKISEITLCLKAKIDISER</sequence>
<organism evidence="2 3">
    <name type="scientific">Candidatus Chromulinivorax destructor</name>
    <dbReference type="NCBI Taxonomy" id="2066483"/>
    <lineage>
        <taxon>Bacteria</taxon>
        <taxon>Candidatus Babelota</taxon>
        <taxon>Candidatus Babeliae</taxon>
        <taxon>Candidatus Babeliales</taxon>
        <taxon>Candidatus Chromulinivoraceae</taxon>
        <taxon>Candidatus Chromulinivorax</taxon>
    </lineage>
</organism>
<keyword evidence="1" id="KW-1133">Transmembrane helix</keyword>
<accession>A0A345ZA48</accession>
<keyword evidence="3" id="KW-1185">Reference proteome</keyword>
<keyword evidence="1" id="KW-0472">Membrane</keyword>
<feature type="transmembrane region" description="Helical" evidence="1">
    <location>
        <begin position="9"/>
        <end position="27"/>
    </location>
</feature>